<keyword evidence="1" id="KW-0812">Transmembrane</keyword>
<protein>
    <recommendedName>
        <fullName evidence="4">Potassium transporter Trk</fullName>
    </recommendedName>
</protein>
<evidence type="ECO:0000256" key="1">
    <source>
        <dbReference type="SAM" id="Phobius"/>
    </source>
</evidence>
<dbReference type="RefSeq" id="WP_127094350.1">
    <property type="nucleotide sequence ID" value="NZ_CP031423.1"/>
</dbReference>
<feature type="transmembrane region" description="Helical" evidence="1">
    <location>
        <begin position="75"/>
        <end position="97"/>
    </location>
</feature>
<reference evidence="2 3" key="1">
    <citation type="submission" date="2018-08" db="EMBL/GenBank/DDBJ databases">
        <title>Microbacterium lemovicicum sp. nov., a bacterium isolated from a natural uranium-rich soil.</title>
        <authorList>
            <person name="ORTET P."/>
        </authorList>
    </citation>
    <scope>NUCLEOTIDE SEQUENCE [LARGE SCALE GENOMIC DNA]</scope>
    <source>
        <strain evidence="2 3">Viu22</strain>
    </source>
</reference>
<gene>
    <name evidence="2" type="ORF">CVS47_00125</name>
</gene>
<evidence type="ECO:0000313" key="2">
    <source>
        <dbReference type="EMBL" id="AZS35533.1"/>
    </source>
</evidence>
<evidence type="ECO:0008006" key="4">
    <source>
        <dbReference type="Google" id="ProtNLM"/>
    </source>
</evidence>
<keyword evidence="1" id="KW-1133">Transmembrane helix</keyword>
<dbReference type="AlphaFoldDB" id="A0A3Q9J160"/>
<keyword evidence="3" id="KW-1185">Reference proteome</keyword>
<dbReference type="KEGG" id="mlv:CVS47_00125"/>
<proteinExistence type="predicted"/>
<accession>A0A3Q9J160</accession>
<name>A0A3Q9J160_9MICO</name>
<organism evidence="2 3">
    <name type="scientific">Microbacterium lemovicicum</name>
    <dbReference type="NCBI Taxonomy" id="1072463"/>
    <lineage>
        <taxon>Bacteria</taxon>
        <taxon>Bacillati</taxon>
        <taxon>Actinomycetota</taxon>
        <taxon>Actinomycetes</taxon>
        <taxon>Micrococcales</taxon>
        <taxon>Microbacteriaceae</taxon>
        <taxon>Microbacterium</taxon>
    </lineage>
</organism>
<feature type="transmembrane region" description="Helical" evidence="1">
    <location>
        <begin position="33"/>
        <end position="55"/>
    </location>
</feature>
<dbReference type="Proteomes" id="UP000276888">
    <property type="component" value="Chromosome"/>
</dbReference>
<dbReference type="EMBL" id="CP031423">
    <property type="protein sequence ID" value="AZS35533.1"/>
    <property type="molecule type" value="Genomic_DNA"/>
</dbReference>
<evidence type="ECO:0000313" key="3">
    <source>
        <dbReference type="Proteomes" id="UP000276888"/>
    </source>
</evidence>
<sequence>MSLPQDPAPSADEPRPVIDEQIVTVTVRRAPKYAVFLVAGGIIGVIVAAILTFSFSGVDELSPNTGVVYSPMQVFGFVGLICVSAGVLLGGLVALVLDRTIGSRTREVTADRERARYLD</sequence>
<keyword evidence="1" id="KW-0472">Membrane</keyword>
<dbReference type="OrthoDB" id="5125407at2"/>